<dbReference type="OMA" id="LEEICCH"/>
<organism evidence="4">
    <name type="scientific">Daucus carota subsp. sativus</name>
    <name type="common">Carrot</name>
    <dbReference type="NCBI Taxonomy" id="79200"/>
    <lineage>
        <taxon>Eukaryota</taxon>
        <taxon>Viridiplantae</taxon>
        <taxon>Streptophyta</taxon>
        <taxon>Embryophyta</taxon>
        <taxon>Tracheophyta</taxon>
        <taxon>Spermatophyta</taxon>
        <taxon>Magnoliopsida</taxon>
        <taxon>eudicotyledons</taxon>
        <taxon>Gunneridae</taxon>
        <taxon>Pentapetalae</taxon>
        <taxon>asterids</taxon>
        <taxon>campanulids</taxon>
        <taxon>Apiales</taxon>
        <taxon>Apiaceae</taxon>
        <taxon>Apioideae</taxon>
        <taxon>Scandiceae</taxon>
        <taxon>Daucinae</taxon>
        <taxon>Daucus</taxon>
        <taxon>Daucus sect. Daucus</taxon>
    </lineage>
</organism>
<dbReference type="EMBL" id="LNRQ01000006">
    <property type="protein sequence ID" value="KZM90288.1"/>
    <property type="molecule type" value="Genomic_DNA"/>
</dbReference>
<evidence type="ECO:0000256" key="2">
    <source>
        <dbReference type="SAM" id="Phobius"/>
    </source>
</evidence>
<dbReference type="Proteomes" id="UP000077755">
    <property type="component" value="Chromosome 6"/>
</dbReference>
<feature type="transmembrane region" description="Helical" evidence="2">
    <location>
        <begin position="403"/>
        <end position="420"/>
    </location>
</feature>
<keyword evidence="2" id="KW-1133">Transmembrane helix</keyword>
<keyword evidence="1" id="KW-0040">ANK repeat</keyword>
<name>A0A164VG05_DAUCS</name>
<gene>
    <name evidence="4" type="ORF">DCAR_022347</name>
    <name evidence="5" type="ORF">DCAR_0623832</name>
</gene>
<dbReference type="SMART" id="SM00248">
    <property type="entry name" value="ANK"/>
    <property type="match status" value="4"/>
</dbReference>
<dbReference type="STRING" id="79200.A0A164VG05"/>
<dbReference type="InterPro" id="IPR002110">
    <property type="entry name" value="Ankyrin_rpt"/>
</dbReference>
<dbReference type="Pfam" id="PF12796">
    <property type="entry name" value="Ank_2"/>
    <property type="match status" value="1"/>
</dbReference>
<dbReference type="GO" id="GO:0016020">
    <property type="term" value="C:membrane"/>
    <property type="evidence" value="ECO:0007669"/>
    <property type="project" value="TreeGrafter"/>
</dbReference>
<dbReference type="PANTHER" id="PTHR24177">
    <property type="entry name" value="CASKIN"/>
    <property type="match status" value="1"/>
</dbReference>
<dbReference type="Pfam" id="PF13962">
    <property type="entry name" value="PGG"/>
    <property type="match status" value="1"/>
</dbReference>
<sequence>MGNEMGLIKYCTVYKAAIADDWEAARLIFEEERNVFLAFTYFNENNPYTPLHIAVATNCSHRFVQELVEWIMRVGDVQMLRFRDTAGHSALHYAAIVGNTQDARLLIDADPELAQMSSIKGWTALTLAAACRRKEAVNYLLQVTKDVINEEGTSPYRGELGADLLLYTIHSDFYDVALYLVKKYPDLVTERNTVSGQTALEILARKPNAFPSGRIPVDKETTLAAEPSEVITTQDGTHKTSYGAFAFFWRVSRYLGAISTAVKSGIYELIEQCCLHYPAIIGYQVEGLNLVMAAISERQEKVYNLVYQMSAYKVFTSSENTPLGNALHIAGKLAPLHRLNTVTGAALQMQRELQWFKEVEKFVLPTRRTQANFEHKTPRMVFTSEHKELLQEAKLWMKDTSSSATVVAALIVTIAFSAIFTAPGGNDNNGKPLFLNDGVFILFAISDAIALFSSSTSVMMLLAVLSSRFAEEDFLYSLPKRLTLGLISLFISIAAIMVSFSATLSLVLRDKIQWIAAPVVLLAVVPVTLFLLLQYPLLVELVRSTYGRGIFYKQNDLLLH</sequence>
<evidence type="ECO:0000313" key="4">
    <source>
        <dbReference type="EMBL" id="KZM90288.1"/>
    </source>
</evidence>
<keyword evidence="2" id="KW-0472">Membrane</keyword>
<keyword evidence="2" id="KW-0812">Transmembrane</keyword>
<feature type="repeat" description="ANK" evidence="1">
    <location>
        <begin position="86"/>
        <end position="118"/>
    </location>
</feature>
<protein>
    <recommendedName>
        <fullName evidence="3">PGG domain-containing protein</fullName>
    </recommendedName>
</protein>
<reference evidence="4" key="1">
    <citation type="journal article" date="2016" name="Nat. Genet.">
        <title>A high-quality carrot genome assembly provides new insights into carotenoid accumulation and asterid genome evolution.</title>
        <authorList>
            <person name="Iorizzo M."/>
            <person name="Ellison S."/>
            <person name="Senalik D."/>
            <person name="Zeng P."/>
            <person name="Satapoomin P."/>
            <person name="Huang J."/>
            <person name="Bowman M."/>
            <person name="Iovene M."/>
            <person name="Sanseverino W."/>
            <person name="Cavagnaro P."/>
            <person name="Yildiz M."/>
            <person name="Macko-Podgorni A."/>
            <person name="Moranska E."/>
            <person name="Grzebelus E."/>
            <person name="Grzebelus D."/>
            <person name="Ashrafi H."/>
            <person name="Zheng Z."/>
            <person name="Cheng S."/>
            <person name="Spooner D."/>
            <person name="Van Deynze A."/>
            <person name="Simon P."/>
        </authorList>
    </citation>
    <scope>NUCLEOTIDE SEQUENCE [LARGE SCALE GENOMIC DNA]</scope>
    <source>
        <tissue evidence="4">Leaf</tissue>
    </source>
</reference>
<dbReference type="PANTHER" id="PTHR24177:SF304">
    <property type="entry name" value="ANKYRIN REPEAT-CONTAINING DOMAIN, PGG DOMAIN PROTEIN-RELATED"/>
    <property type="match status" value="1"/>
</dbReference>
<evidence type="ECO:0000313" key="5">
    <source>
        <dbReference type="EMBL" id="WOH04423.1"/>
    </source>
</evidence>
<dbReference type="Gramene" id="KZM90288">
    <property type="protein sequence ID" value="KZM90288"/>
    <property type="gene ID" value="DCAR_022347"/>
</dbReference>
<dbReference type="Gene3D" id="1.25.40.20">
    <property type="entry name" value="Ankyrin repeat-containing domain"/>
    <property type="match status" value="1"/>
</dbReference>
<feature type="transmembrane region" description="Helical" evidence="2">
    <location>
        <begin position="486"/>
        <end position="508"/>
    </location>
</feature>
<dbReference type="EMBL" id="CP093348">
    <property type="protein sequence ID" value="WOH04423.1"/>
    <property type="molecule type" value="Genomic_DNA"/>
</dbReference>
<feature type="domain" description="PGG" evidence="3">
    <location>
        <begin position="396"/>
        <end position="506"/>
    </location>
</feature>
<dbReference type="InterPro" id="IPR036770">
    <property type="entry name" value="Ankyrin_rpt-contain_sf"/>
</dbReference>
<feature type="transmembrane region" description="Helical" evidence="2">
    <location>
        <begin position="440"/>
        <end position="465"/>
    </location>
</feature>
<evidence type="ECO:0000259" key="3">
    <source>
        <dbReference type="Pfam" id="PF13962"/>
    </source>
</evidence>
<dbReference type="SUPFAM" id="SSF48403">
    <property type="entry name" value="Ankyrin repeat"/>
    <property type="match status" value="1"/>
</dbReference>
<keyword evidence="6" id="KW-1185">Reference proteome</keyword>
<reference evidence="5" key="2">
    <citation type="submission" date="2022-03" db="EMBL/GenBank/DDBJ databases">
        <title>Draft title - Genomic analysis of global carrot germplasm unveils the trajectory of domestication and the origin of high carotenoid orange carrot.</title>
        <authorList>
            <person name="Iorizzo M."/>
            <person name="Ellison S."/>
            <person name="Senalik D."/>
            <person name="Macko-Podgorni A."/>
            <person name="Grzebelus D."/>
            <person name="Bostan H."/>
            <person name="Rolling W."/>
            <person name="Curaba J."/>
            <person name="Simon P."/>
        </authorList>
    </citation>
    <scope>NUCLEOTIDE SEQUENCE</scope>
    <source>
        <tissue evidence="5">Leaf</tissue>
    </source>
</reference>
<evidence type="ECO:0000313" key="6">
    <source>
        <dbReference type="Proteomes" id="UP000077755"/>
    </source>
</evidence>
<feature type="transmembrane region" description="Helical" evidence="2">
    <location>
        <begin position="514"/>
        <end position="533"/>
    </location>
</feature>
<dbReference type="PROSITE" id="PS50088">
    <property type="entry name" value="ANK_REPEAT"/>
    <property type="match status" value="1"/>
</dbReference>
<dbReference type="AlphaFoldDB" id="A0A164VG05"/>
<accession>A0A164VG05</accession>
<evidence type="ECO:0000256" key="1">
    <source>
        <dbReference type="PROSITE-ProRule" id="PRU00023"/>
    </source>
</evidence>
<proteinExistence type="predicted"/>
<dbReference type="InterPro" id="IPR026961">
    <property type="entry name" value="PGG_dom"/>
</dbReference>